<dbReference type="Proteomes" id="UP000618460">
    <property type="component" value="Unassembled WGS sequence"/>
</dbReference>
<name>A0A917TXB2_9BACI</name>
<gene>
    <name evidence="1" type="ORF">GCM10011351_30750</name>
</gene>
<evidence type="ECO:0000313" key="2">
    <source>
        <dbReference type="Proteomes" id="UP000618460"/>
    </source>
</evidence>
<sequence length="59" mass="6784">MKGGDAKLKGVNVRFPMSASCRIKGIYINKNYFSEGVDEFENETDYCYGIFDYGCFIYD</sequence>
<reference evidence="1" key="1">
    <citation type="journal article" date="2014" name="Int. J. Syst. Evol. Microbiol.">
        <title>Complete genome sequence of Corynebacterium casei LMG S-19264T (=DSM 44701T), isolated from a smear-ripened cheese.</title>
        <authorList>
            <consortium name="US DOE Joint Genome Institute (JGI-PGF)"/>
            <person name="Walter F."/>
            <person name="Albersmeier A."/>
            <person name="Kalinowski J."/>
            <person name="Ruckert C."/>
        </authorList>
    </citation>
    <scope>NUCLEOTIDE SEQUENCE</scope>
    <source>
        <strain evidence="1">CGMCC 1.6333</strain>
    </source>
</reference>
<reference evidence="1" key="2">
    <citation type="submission" date="2020-09" db="EMBL/GenBank/DDBJ databases">
        <authorList>
            <person name="Sun Q."/>
            <person name="Zhou Y."/>
        </authorList>
    </citation>
    <scope>NUCLEOTIDE SEQUENCE</scope>
    <source>
        <strain evidence="1">CGMCC 1.6333</strain>
    </source>
</reference>
<proteinExistence type="predicted"/>
<evidence type="ECO:0000313" key="1">
    <source>
        <dbReference type="EMBL" id="GGM42661.1"/>
    </source>
</evidence>
<dbReference type="AlphaFoldDB" id="A0A917TXB2"/>
<accession>A0A917TXB2</accession>
<keyword evidence="2" id="KW-1185">Reference proteome</keyword>
<dbReference type="EMBL" id="BMLG01000030">
    <property type="protein sequence ID" value="GGM42661.1"/>
    <property type="molecule type" value="Genomic_DNA"/>
</dbReference>
<organism evidence="1 2">
    <name type="scientific">Paraliobacillus quinghaiensis</name>
    <dbReference type="NCBI Taxonomy" id="470815"/>
    <lineage>
        <taxon>Bacteria</taxon>
        <taxon>Bacillati</taxon>
        <taxon>Bacillota</taxon>
        <taxon>Bacilli</taxon>
        <taxon>Bacillales</taxon>
        <taxon>Bacillaceae</taxon>
        <taxon>Paraliobacillus</taxon>
    </lineage>
</organism>
<comment type="caution">
    <text evidence="1">The sequence shown here is derived from an EMBL/GenBank/DDBJ whole genome shotgun (WGS) entry which is preliminary data.</text>
</comment>
<protein>
    <submittedName>
        <fullName evidence="1">Uncharacterized protein</fullName>
    </submittedName>
</protein>